<dbReference type="Proteomes" id="UP000703269">
    <property type="component" value="Unassembled WGS sequence"/>
</dbReference>
<keyword evidence="3" id="KW-0539">Nucleus</keyword>
<dbReference type="InterPro" id="IPR056536">
    <property type="entry name" value="TPR_NUP160_C"/>
</dbReference>
<evidence type="ECO:0000313" key="7">
    <source>
        <dbReference type="EMBL" id="GJE84762.1"/>
    </source>
</evidence>
<accession>A0A9P3L8J9</accession>
<sequence length="1367" mass="151795">MDSQVLVSAQISSLFPPTSSSTFPVNTKRPDVPLIPSSDSEHATFSEVFYHETTGSVLLRSIHDGQVLELISLSTDAPPLRLIFPSVVLPNPSLMWSTGSLHVLAMTAFGSLFRLVIPLSEGGALWPTSPIGTIRTSEHTISKLKGDLSSAVVHVQGLHCVVVGLQDGCLIRLETDDVADESGHDGQWQETLQYRSSLLNSLTAFLNPALPGGSRIVSVASLPQPTDIGHIFTLSRDRTLRLWTAAAGCISERVLSSALPGRQATSSAGSSSNGPRASILLHDSPQRLLRVFTTPWSEEPCVLAFIPTDASPVSGGFFQLLDVSSDHIHPVQDIQCSELSVHCHLQDFLVVGSTLYALWDRQGQSMMEKIVLSANGTTETWTCITYPPEPELTPAYLDELLLSPGAMTDKFFEAVMRPGVFSAWTLHTAISQYTDACLSIPGNPAAPLLVSYATTAENIAAVVGCTVKLLKDPQTGAPQYDNYWNALKRDWEGFVARCREVERRARWPLAIGVGDPKSDIFVIERERIGSVVSEDLPLRLHRVLSWPRHTPLDPQFSFLDVLWMLRSKLGARAILSSELRIIDILRQEIAFPYADIIQDTAQRLDLRSEIDEGLDMWMAGRLQNVGNLEDASRFILDIIGGFDKDVKKEEDEVELLLPPTNMEWSRALTAAYATSSINARYDLALSLITLLFYLADAVHSWDPALLAEIFVVFRGVALLRYTSRQPAGSAAAPRDTGTDEDVIAQLRNMNVSTARTRLEPTYSLLHPLLIQLGTSTGLPSAAHHFLDATGLLQSLSPAHATKYEVLFCERLRLLGYREAAREVLTWLPRTPAMSYVLLRVWLDESRYEDAAAVLESLAGSFGPESGLCLEDREALAAILPSAKLFDSSFAFYLHAASLFKAENVSTYEVSFTQLALSVAPAGVHTAPLWQTAIKGLTDLGLYDDAYAALASCPYEKLKRDSASQLVYRMCEEHAVDRLMGYNFAGVIDEVEDALAFKARNADPRVRPFYSRILYTWYIDRGDYRNAALTMYQRARKLGTVISNNPDQFLSLAELQLEAYSVCVNALSLLDPKSAWFVLPISAENNNESRKRRKLAKHIPQDKYSVARRDAEVVELADIRHEFALLDAQVHLLRQNPTLLGSLELLLSPANVVLKLAQTNQFDRALSVAQSLNVDMADIFTHLTMQCMRLARRPESFLDGDPSDWLLTDKVSSWPGTPADRGWRYLRQALARHDGPHTGYVNHKVALETMWGLERTSSPPPWLVHTLQEHHPEFLIRTCLRYEILDAALLYTIAMIQKDDSRLARELPRSAASTWLPYTLIDQVLVATEAQDVESTRTQDLRKQLRAAISTRLKHVEKLTTESKQSVQ</sequence>
<dbReference type="Pfam" id="PF11715">
    <property type="entry name" value="Beta-prop_Nup120_160"/>
    <property type="match status" value="1"/>
</dbReference>
<feature type="domain" description="Nucleoporin Nup120/160 beta-propeller" evidence="4">
    <location>
        <begin position="58"/>
        <end position="529"/>
    </location>
</feature>
<evidence type="ECO:0000256" key="3">
    <source>
        <dbReference type="ARBA" id="ARBA00023242"/>
    </source>
</evidence>
<evidence type="ECO:0000256" key="2">
    <source>
        <dbReference type="ARBA" id="ARBA00022448"/>
    </source>
</evidence>
<gene>
    <name evidence="7" type="ORF">PsYK624_008380</name>
</gene>
<organism evidence="7 8">
    <name type="scientific">Phanerochaete sordida</name>
    <dbReference type="NCBI Taxonomy" id="48140"/>
    <lineage>
        <taxon>Eukaryota</taxon>
        <taxon>Fungi</taxon>
        <taxon>Dikarya</taxon>
        <taxon>Basidiomycota</taxon>
        <taxon>Agaricomycotina</taxon>
        <taxon>Agaricomycetes</taxon>
        <taxon>Polyporales</taxon>
        <taxon>Phanerochaetaceae</taxon>
        <taxon>Phanerochaete</taxon>
    </lineage>
</organism>
<dbReference type="InterPro" id="IPR056548">
    <property type="entry name" value="HEAT_Nup120"/>
</dbReference>
<dbReference type="InterPro" id="IPR059141">
    <property type="entry name" value="Beta-prop_Nup120_160"/>
</dbReference>
<keyword evidence="2" id="KW-0813">Transport</keyword>
<feature type="domain" description="Nucleoporin nup120-like HEAT repeat" evidence="5">
    <location>
        <begin position="807"/>
        <end position="971"/>
    </location>
</feature>
<dbReference type="Pfam" id="PF23300">
    <property type="entry name" value="HEAT_Nup120"/>
    <property type="match status" value="1"/>
</dbReference>
<protein>
    <submittedName>
        <fullName evidence="7">Nucleoporin Nup120/160-domain-containing protein</fullName>
    </submittedName>
</protein>
<feature type="domain" description="NUP160 C-terminal TPR" evidence="6">
    <location>
        <begin position="1114"/>
        <end position="1361"/>
    </location>
</feature>
<comment type="caution">
    <text evidence="7">The sequence shown here is derived from an EMBL/GenBank/DDBJ whole genome shotgun (WGS) entry which is preliminary data.</text>
</comment>
<evidence type="ECO:0000259" key="4">
    <source>
        <dbReference type="Pfam" id="PF11715"/>
    </source>
</evidence>
<evidence type="ECO:0000259" key="5">
    <source>
        <dbReference type="Pfam" id="PF23300"/>
    </source>
</evidence>
<comment type="subcellular location">
    <subcellularLocation>
        <location evidence="1">Nucleus</location>
    </subcellularLocation>
</comment>
<dbReference type="PANTHER" id="PTHR21286:SF0">
    <property type="entry name" value="NUCLEAR PORE COMPLEX PROTEIN NUP160"/>
    <property type="match status" value="1"/>
</dbReference>
<dbReference type="Pfam" id="PF23347">
    <property type="entry name" value="TPR_Nup160_C"/>
    <property type="match status" value="1"/>
</dbReference>
<reference evidence="7 8" key="1">
    <citation type="submission" date="2021-08" db="EMBL/GenBank/DDBJ databases">
        <title>Draft Genome Sequence of Phanerochaete sordida strain YK-624.</title>
        <authorList>
            <person name="Mori T."/>
            <person name="Dohra H."/>
            <person name="Suzuki T."/>
            <person name="Kawagishi H."/>
            <person name="Hirai H."/>
        </authorList>
    </citation>
    <scope>NUCLEOTIDE SEQUENCE [LARGE SCALE GENOMIC DNA]</scope>
    <source>
        <strain evidence="7 8">YK-624</strain>
    </source>
</reference>
<proteinExistence type="predicted"/>
<evidence type="ECO:0000259" key="6">
    <source>
        <dbReference type="Pfam" id="PF23347"/>
    </source>
</evidence>
<keyword evidence="8" id="KW-1185">Reference proteome</keyword>
<dbReference type="OrthoDB" id="67716at2759"/>
<dbReference type="GO" id="GO:0017056">
    <property type="term" value="F:structural constituent of nuclear pore"/>
    <property type="evidence" value="ECO:0007669"/>
    <property type="project" value="TreeGrafter"/>
</dbReference>
<evidence type="ECO:0000313" key="8">
    <source>
        <dbReference type="Proteomes" id="UP000703269"/>
    </source>
</evidence>
<dbReference type="PANTHER" id="PTHR21286">
    <property type="entry name" value="NUCLEAR PORE COMPLEX PROTEIN NUP160"/>
    <property type="match status" value="1"/>
</dbReference>
<dbReference type="InterPro" id="IPR021717">
    <property type="entry name" value="Nucleoporin_Nup160"/>
</dbReference>
<dbReference type="EMBL" id="BPQB01000001">
    <property type="protein sequence ID" value="GJE84762.1"/>
    <property type="molecule type" value="Genomic_DNA"/>
</dbReference>
<name>A0A9P3L8J9_9APHY</name>
<evidence type="ECO:0000256" key="1">
    <source>
        <dbReference type="ARBA" id="ARBA00004123"/>
    </source>
</evidence>
<dbReference type="GO" id="GO:0005643">
    <property type="term" value="C:nuclear pore"/>
    <property type="evidence" value="ECO:0007669"/>
    <property type="project" value="TreeGrafter"/>
</dbReference>